<dbReference type="AlphaFoldDB" id="A0A6F9DM05"/>
<keyword evidence="1" id="KW-0597">Phosphoprotein</keyword>
<dbReference type="GO" id="GO:0006457">
    <property type="term" value="P:protein folding"/>
    <property type="evidence" value="ECO:0007669"/>
    <property type="project" value="TreeGrafter"/>
</dbReference>
<feature type="domain" description="CS" evidence="3">
    <location>
        <begin position="180"/>
        <end position="275"/>
    </location>
</feature>
<evidence type="ECO:0000259" key="3">
    <source>
        <dbReference type="PROSITE" id="PS51203"/>
    </source>
</evidence>
<dbReference type="SUPFAM" id="SSF49764">
    <property type="entry name" value="HSP20-like chaperones"/>
    <property type="match status" value="1"/>
</dbReference>
<proteinExistence type="evidence at transcript level"/>
<dbReference type="InterPro" id="IPR025934">
    <property type="entry name" value="NudC_N_dom"/>
</dbReference>
<gene>
    <name evidence="4" type="primary">Nudcd3</name>
</gene>
<sequence>MASTASPKMLQAYDNTLLGILQNEAGLEPFLDVVFGFLSRRTDFYQIMTEPKQRYGFPVGVAEKLVEKYFRKYQSVVVEAQSKAMEKKKQTEEEKKPKSCEVTPTQDDGEPVKSSKSQDAPNSSKEINKDEQIAQISADVKNENKPSNNVETENKAPTTNEDGSLNQAAFQNNPDSYNGAMLDKYSWSQNYDDVDVKIPVNKSVIKGKQVKVDIKRKHLSVQVLVNQGDESMTTIINSDLQHEVNKEESMWSLECGKSIIITLTKDKSIWWTKLLEGDEEIDIQKICPERSMADMDEEEKAVIDKLKFDENQKRMGLPQSHEMKVHEMLKKGWNVDGSPFKGQQFDPKMFNISPGSVGQ</sequence>
<dbReference type="PANTHER" id="PTHR12356:SF19">
    <property type="entry name" value="NUDC DOMAIN-CONTAINING PROTEIN 3"/>
    <property type="match status" value="1"/>
</dbReference>
<dbReference type="GO" id="GO:0005737">
    <property type="term" value="C:cytoplasm"/>
    <property type="evidence" value="ECO:0007669"/>
    <property type="project" value="TreeGrafter"/>
</dbReference>
<name>A0A6F9DM05_9ASCI</name>
<evidence type="ECO:0000256" key="2">
    <source>
        <dbReference type="SAM" id="MobiDB-lite"/>
    </source>
</evidence>
<feature type="compositionally biased region" description="Basic and acidic residues" evidence="2">
    <location>
        <begin position="84"/>
        <end position="99"/>
    </location>
</feature>
<evidence type="ECO:0000256" key="1">
    <source>
        <dbReference type="ARBA" id="ARBA00022553"/>
    </source>
</evidence>
<dbReference type="InterPro" id="IPR008978">
    <property type="entry name" value="HSP20-like_chaperone"/>
</dbReference>
<dbReference type="PROSITE" id="PS51203">
    <property type="entry name" value="CS"/>
    <property type="match status" value="1"/>
</dbReference>
<dbReference type="Gene3D" id="2.60.40.790">
    <property type="match status" value="1"/>
</dbReference>
<dbReference type="Pfam" id="PF14050">
    <property type="entry name" value="Nudc_N"/>
    <property type="match status" value="1"/>
</dbReference>
<feature type="compositionally biased region" description="Polar residues" evidence="2">
    <location>
        <begin position="145"/>
        <end position="175"/>
    </location>
</feature>
<dbReference type="PANTHER" id="PTHR12356">
    <property type="entry name" value="NUCLEAR MOVEMENT PROTEIN NUDC"/>
    <property type="match status" value="1"/>
</dbReference>
<organism evidence="4">
    <name type="scientific">Phallusia mammillata</name>
    <dbReference type="NCBI Taxonomy" id="59560"/>
    <lineage>
        <taxon>Eukaryota</taxon>
        <taxon>Metazoa</taxon>
        <taxon>Chordata</taxon>
        <taxon>Tunicata</taxon>
        <taxon>Ascidiacea</taxon>
        <taxon>Phlebobranchia</taxon>
        <taxon>Ascidiidae</taxon>
        <taxon>Phallusia</taxon>
    </lineage>
</organism>
<dbReference type="InterPro" id="IPR037898">
    <property type="entry name" value="NudC_fam"/>
</dbReference>
<feature type="region of interest" description="Disordered" evidence="2">
    <location>
        <begin position="84"/>
        <end position="175"/>
    </location>
</feature>
<dbReference type="EMBL" id="LR788620">
    <property type="protein sequence ID" value="CAB3264482.1"/>
    <property type="molecule type" value="mRNA"/>
</dbReference>
<dbReference type="InterPro" id="IPR007052">
    <property type="entry name" value="CS_dom"/>
</dbReference>
<feature type="compositionally biased region" description="Polar residues" evidence="2">
    <location>
        <begin position="114"/>
        <end position="125"/>
    </location>
</feature>
<dbReference type="Pfam" id="PF04969">
    <property type="entry name" value="CS"/>
    <property type="match status" value="1"/>
</dbReference>
<protein>
    <submittedName>
        <fullName evidence="4">NudC domain-containing protein 3-like</fullName>
    </submittedName>
</protein>
<evidence type="ECO:0000313" key="4">
    <source>
        <dbReference type="EMBL" id="CAB3264482.1"/>
    </source>
</evidence>
<reference evidence="4" key="1">
    <citation type="submission" date="2020-04" db="EMBL/GenBank/DDBJ databases">
        <authorList>
            <person name="Neveu A P."/>
        </authorList>
    </citation>
    <scope>NUCLEOTIDE SEQUENCE</scope>
    <source>
        <tissue evidence="4">Whole embryo</tissue>
    </source>
</reference>
<accession>A0A6F9DM05</accession>
<dbReference type="GO" id="GO:0051082">
    <property type="term" value="F:unfolded protein binding"/>
    <property type="evidence" value="ECO:0007669"/>
    <property type="project" value="TreeGrafter"/>
</dbReference>